<evidence type="ECO:0000313" key="1">
    <source>
        <dbReference type="EMBL" id="KAG2897166.1"/>
    </source>
</evidence>
<proteinExistence type="predicted"/>
<dbReference type="EMBL" id="RCML01000801">
    <property type="protein sequence ID" value="KAG2969282.1"/>
    <property type="molecule type" value="Genomic_DNA"/>
</dbReference>
<dbReference type="EMBL" id="RCMI01000809">
    <property type="protein sequence ID" value="KAG2897166.1"/>
    <property type="molecule type" value="Genomic_DNA"/>
</dbReference>
<dbReference type="AlphaFoldDB" id="A0A8T1B8Q1"/>
<evidence type="ECO:0000313" key="2">
    <source>
        <dbReference type="EMBL" id="KAG2969282.1"/>
    </source>
</evidence>
<dbReference type="Proteomes" id="UP000697107">
    <property type="component" value="Unassembled WGS sequence"/>
</dbReference>
<dbReference type="Proteomes" id="UP000774804">
    <property type="component" value="Unassembled WGS sequence"/>
</dbReference>
<dbReference type="VEuPathDB" id="FungiDB:PC110_g3013"/>
<evidence type="ECO:0000313" key="3">
    <source>
        <dbReference type="Proteomes" id="UP000774804"/>
    </source>
</evidence>
<reference evidence="1" key="1">
    <citation type="submission" date="2018-10" db="EMBL/GenBank/DDBJ databases">
        <title>Effector identification in a new, highly contiguous assembly of the strawberry crown rot pathogen Phytophthora cactorum.</title>
        <authorList>
            <person name="Armitage A.D."/>
            <person name="Nellist C.F."/>
            <person name="Bates H."/>
            <person name="Vickerstaff R.J."/>
            <person name="Harrison R.J."/>
        </authorList>
    </citation>
    <scope>NUCLEOTIDE SEQUENCE</scope>
    <source>
        <strain evidence="1">4032</strain>
        <strain evidence="2">P415</strain>
    </source>
</reference>
<comment type="caution">
    <text evidence="1">The sequence shown here is derived from an EMBL/GenBank/DDBJ whole genome shotgun (WGS) entry which is preliminary data.</text>
</comment>
<sequence>MVDRYFKIYGKLDRVDDALVDVIRTARENVQLKSLYEDFKKLKGVNKKLQAEMLSLHDFLGFENGVAKHLVEKQSKLSSTEHAAIAKVMIPTNGEPRR</sequence>
<organism evidence="1 3">
    <name type="scientific">Phytophthora cactorum</name>
    <dbReference type="NCBI Taxonomy" id="29920"/>
    <lineage>
        <taxon>Eukaryota</taxon>
        <taxon>Sar</taxon>
        <taxon>Stramenopiles</taxon>
        <taxon>Oomycota</taxon>
        <taxon>Peronosporomycetes</taxon>
        <taxon>Peronosporales</taxon>
        <taxon>Peronosporaceae</taxon>
        <taxon>Phytophthora</taxon>
    </lineage>
</organism>
<protein>
    <submittedName>
        <fullName evidence="1">Uncharacterized protein</fullName>
    </submittedName>
</protein>
<gene>
    <name evidence="1" type="ORF">PC115_g17289</name>
    <name evidence="2" type="ORF">PC118_g17534</name>
</gene>
<name>A0A8T1B8Q1_9STRA</name>
<accession>A0A8T1B8Q1</accession>